<dbReference type="OrthoDB" id="4010645at2759"/>
<name>A0A1E4T2H3_9ASCO</name>
<dbReference type="AlphaFoldDB" id="A0A1E4T2H3"/>
<sequence length="64" mass="7310">MFSGKSHEQNITDSEAYKARLNFGAEKEKQIMNEIRSSNSGKKMSQVFETNLLGGYFNISFKKN</sequence>
<protein>
    <submittedName>
        <fullName evidence="1">Uncharacterized protein</fullName>
    </submittedName>
</protein>
<evidence type="ECO:0000313" key="2">
    <source>
        <dbReference type="Proteomes" id="UP000094801"/>
    </source>
</evidence>
<proteinExistence type="predicted"/>
<accession>A0A1E4T2H3</accession>
<organism evidence="1 2">
    <name type="scientific">[Candida] arabinofermentans NRRL YB-2248</name>
    <dbReference type="NCBI Taxonomy" id="983967"/>
    <lineage>
        <taxon>Eukaryota</taxon>
        <taxon>Fungi</taxon>
        <taxon>Dikarya</taxon>
        <taxon>Ascomycota</taxon>
        <taxon>Saccharomycotina</taxon>
        <taxon>Pichiomycetes</taxon>
        <taxon>Pichiales</taxon>
        <taxon>Pichiaceae</taxon>
        <taxon>Ogataea</taxon>
        <taxon>Ogataea/Candida clade</taxon>
    </lineage>
</organism>
<dbReference type="EMBL" id="KV453851">
    <property type="protein sequence ID" value="ODV85944.1"/>
    <property type="molecule type" value="Genomic_DNA"/>
</dbReference>
<evidence type="ECO:0000313" key="1">
    <source>
        <dbReference type="EMBL" id="ODV85944.1"/>
    </source>
</evidence>
<gene>
    <name evidence="1" type="ORF">CANARDRAFT_28009</name>
</gene>
<dbReference type="Proteomes" id="UP000094801">
    <property type="component" value="Unassembled WGS sequence"/>
</dbReference>
<reference evidence="2" key="1">
    <citation type="submission" date="2016-04" db="EMBL/GenBank/DDBJ databases">
        <title>Comparative genomics of biotechnologically important yeasts.</title>
        <authorList>
            <consortium name="DOE Joint Genome Institute"/>
            <person name="Riley R."/>
            <person name="Haridas S."/>
            <person name="Wolfe K.H."/>
            <person name="Lopes M.R."/>
            <person name="Hittinger C.T."/>
            <person name="Goker M."/>
            <person name="Salamov A."/>
            <person name="Wisecaver J."/>
            <person name="Long T.M."/>
            <person name="Aerts A.L."/>
            <person name="Barry K."/>
            <person name="Choi C."/>
            <person name="Clum A."/>
            <person name="Coughlan A.Y."/>
            <person name="Deshpande S."/>
            <person name="Douglass A.P."/>
            <person name="Hanson S.J."/>
            <person name="Klenk H.-P."/>
            <person name="Labutti K."/>
            <person name="Lapidus A."/>
            <person name="Lindquist E."/>
            <person name="Lipzen A."/>
            <person name="Meier-Kolthoff J.P."/>
            <person name="Ohm R.A."/>
            <person name="Otillar R.P."/>
            <person name="Pangilinan J."/>
            <person name="Peng Y."/>
            <person name="Rokas A."/>
            <person name="Rosa C.A."/>
            <person name="Scheuner C."/>
            <person name="Sibirny A.A."/>
            <person name="Slot J.C."/>
            <person name="Stielow J.B."/>
            <person name="Sun H."/>
            <person name="Kurtzman C.P."/>
            <person name="Blackwell M."/>
            <person name="Grigoriev I.V."/>
            <person name="Jeffries T.W."/>
        </authorList>
    </citation>
    <scope>NUCLEOTIDE SEQUENCE [LARGE SCALE GENOMIC DNA]</scope>
    <source>
        <strain evidence="2">NRRL YB-2248</strain>
    </source>
</reference>
<keyword evidence="2" id="KW-1185">Reference proteome</keyword>